<keyword evidence="2" id="KW-1185">Reference proteome</keyword>
<protein>
    <recommendedName>
        <fullName evidence="3">Immunity protein Imm6</fullName>
    </recommendedName>
</protein>
<proteinExistence type="predicted"/>
<organism evidence="1 2">
    <name type="scientific">Priestia koreensis</name>
    <dbReference type="NCBI Taxonomy" id="284581"/>
    <lineage>
        <taxon>Bacteria</taxon>
        <taxon>Bacillati</taxon>
        <taxon>Bacillota</taxon>
        <taxon>Bacilli</taxon>
        <taxon>Bacillales</taxon>
        <taxon>Bacillaceae</taxon>
        <taxon>Priestia</taxon>
    </lineage>
</organism>
<dbReference type="AlphaFoldDB" id="A0A0M0KW43"/>
<sequence length="169" mass="19412">MENIAINNLPKEVKVCFVLAVAERIFSVIRKDDERYSDGREALDRCWLWVESHAVTGDALYELIDRADFTGISEFAEEELDLNVAKVWSLLVDAVAYTSWEAYKNENAKYLPQSLESISINSISIFLHSAVETSFITVEEIEQMAAVMTNYRSENTEIPTRREDFINIF</sequence>
<dbReference type="Proteomes" id="UP000037558">
    <property type="component" value="Unassembled WGS sequence"/>
</dbReference>
<dbReference type="STRING" id="284581.AMD01_18060"/>
<dbReference type="Pfam" id="PF14434">
    <property type="entry name" value="Imm6"/>
    <property type="match status" value="1"/>
</dbReference>
<accession>A0A0M0KW43</accession>
<dbReference type="RefSeq" id="WP_053402839.1">
    <property type="nucleotide sequence ID" value="NZ_CP061868.1"/>
</dbReference>
<dbReference type="OrthoDB" id="2219989at2"/>
<dbReference type="PATRIC" id="fig|284581.3.peg.3126"/>
<evidence type="ECO:0000313" key="2">
    <source>
        <dbReference type="Proteomes" id="UP000037558"/>
    </source>
</evidence>
<comment type="caution">
    <text evidence="1">The sequence shown here is derived from an EMBL/GenBank/DDBJ whole genome shotgun (WGS) entry which is preliminary data.</text>
</comment>
<name>A0A0M0KW43_9BACI</name>
<dbReference type="InterPro" id="IPR025674">
    <property type="entry name" value="Imm6"/>
</dbReference>
<evidence type="ECO:0008006" key="3">
    <source>
        <dbReference type="Google" id="ProtNLM"/>
    </source>
</evidence>
<gene>
    <name evidence="1" type="ORF">AMD01_18060</name>
</gene>
<dbReference type="EMBL" id="LILC01000023">
    <property type="protein sequence ID" value="KOO43031.1"/>
    <property type="molecule type" value="Genomic_DNA"/>
</dbReference>
<reference evidence="2" key="1">
    <citation type="submission" date="2015-08" db="EMBL/GenBank/DDBJ databases">
        <title>Fjat-14210 dsm16467.</title>
        <authorList>
            <person name="Liu B."/>
            <person name="Wang J."/>
            <person name="Zhu Y."/>
            <person name="Liu G."/>
            <person name="Chen Q."/>
            <person name="Chen Z."/>
            <person name="Lan J."/>
            <person name="Che J."/>
            <person name="Ge C."/>
            <person name="Shi H."/>
            <person name="Pan Z."/>
            <person name="Liu X."/>
        </authorList>
    </citation>
    <scope>NUCLEOTIDE SEQUENCE [LARGE SCALE GENOMIC DNA]</scope>
    <source>
        <strain evidence="2">DSM 16467</strain>
    </source>
</reference>
<evidence type="ECO:0000313" key="1">
    <source>
        <dbReference type="EMBL" id="KOO43031.1"/>
    </source>
</evidence>